<protein>
    <submittedName>
        <fullName evidence="1">Uncharacterized protein</fullName>
    </submittedName>
</protein>
<dbReference type="EMBL" id="CM017632">
    <property type="protein sequence ID" value="TYH49423.1"/>
    <property type="molecule type" value="Genomic_DNA"/>
</dbReference>
<accession>A0A5D2J5V3</accession>
<name>A0A5D2J5V3_GOSTO</name>
<evidence type="ECO:0000313" key="1">
    <source>
        <dbReference type="EMBL" id="TYH49423.1"/>
    </source>
</evidence>
<gene>
    <name evidence="1" type="ORF">ES332_D10G135500v1</name>
</gene>
<evidence type="ECO:0000313" key="2">
    <source>
        <dbReference type="Proteomes" id="UP000322667"/>
    </source>
</evidence>
<proteinExistence type="predicted"/>
<keyword evidence="2" id="KW-1185">Reference proteome</keyword>
<dbReference type="Proteomes" id="UP000322667">
    <property type="component" value="Chromosome D10"/>
</dbReference>
<organism evidence="1 2">
    <name type="scientific">Gossypium tomentosum</name>
    <name type="common">Hawaiian cotton</name>
    <name type="synonym">Gossypium sandvicense</name>
    <dbReference type="NCBI Taxonomy" id="34277"/>
    <lineage>
        <taxon>Eukaryota</taxon>
        <taxon>Viridiplantae</taxon>
        <taxon>Streptophyta</taxon>
        <taxon>Embryophyta</taxon>
        <taxon>Tracheophyta</taxon>
        <taxon>Spermatophyta</taxon>
        <taxon>Magnoliopsida</taxon>
        <taxon>eudicotyledons</taxon>
        <taxon>Gunneridae</taxon>
        <taxon>Pentapetalae</taxon>
        <taxon>rosids</taxon>
        <taxon>malvids</taxon>
        <taxon>Malvales</taxon>
        <taxon>Malvaceae</taxon>
        <taxon>Malvoideae</taxon>
        <taxon>Gossypium</taxon>
    </lineage>
</organism>
<sequence>MMYVFCHIKKVLLTRMQVQYDLHLLSLDEEEMKVLGRQNRESSNR</sequence>
<dbReference type="AlphaFoldDB" id="A0A5D2J5V3"/>
<reference evidence="1 2" key="1">
    <citation type="submission" date="2019-07" db="EMBL/GenBank/DDBJ databases">
        <title>WGS assembly of Gossypium tomentosum.</title>
        <authorList>
            <person name="Chen Z.J."/>
            <person name="Sreedasyam A."/>
            <person name="Ando A."/>
            <person name="Song Q."/>
            <person name="De L."/>
            <person name="Hulse-Kemp A."/>
            <person name="Ding M."/>
            <person name="Ye W."/>
            <person name="Kirkbride R."/>
            <person name="Jenkins J."/>
            <person name="Plott C."/>
            <person name="Lovell J."/>
            <person name="Lin Y.-M."/>
            <person name="Vaughn R."/>
            <person name="Liu B."/>
            <person name="Li W."/>
            <person name="Simpson S."/>
            <person name="Scheffler B."/>
            <person name="Saski C."/>
            <person name="Grover C."/>
            <person name="Hu G."/>
            <person name="Conover J."/>
            <person name="Carlson J."/>
            <person name="Shu S."/>
            <person name="Boston L."/>
            <person name="Williams M."/>
            <person name="Peterson D."/>
            <person name="Mcgee K."/>
            <person name="Jones D."/>
            <person name="Wendel J."/>
            <person name="Stelly D."/>
            <person name="Grimwood J."/>
            <person name="Schmutz J."/>
        </authorList>
    </citation>
    <scope>NUCLEOTIDE SEQUENCE [LARGE SCALE GENOMIC DNA]</scope>
    <source>
        <strain evidence="1">7179.01</strain>
    </source>
</reference>